<dbReference type="AlphaFoldDB" id="A0A0Q3X0T0"/>
<evidence type="ECO:0000313" key="2">
    <source>
        <dbReference type="Proteomes" id="UP000051888"/>
    </source>
</evidence>
<evidence type="ECO:0000313" key="1">
    <source>
        <dbReference type="EMBL" id="KQL55290.1"/>
    </source>
</evidence>
<keyword evidence="2" id="KW-1185">Reference proteome</keyword>
<gene>
    <name evidence="1" type="ORF">AN964_00975</name>
</gene>
<proteinExistence type="predicted"/>
<dbReference type="OrthoDB" id="161597at2"/>
<accession>A0A0Q3X0T0</accession>
<comment type="caution">
    <text evidence="1">The sequence shown here is derived from an EMBL/GenBank/DDBJ whole genome shotgun (WGS) entry which is preliminary data.</text>
</comment>
<sequence length="399" mass="46704">MKKKDTYDKLAEDITNLSQHWPAFEAVAFAFYDQEKVYLYRHPTFTEQVFPWNEQFLGDTIILFEDYPTAIACVEHYDTIEGLYSILAHELFHGFQYVKGEKRFPDEMLGVSYLLIEENVELRNQERFHLYQALVGTEEDRIKHLQNFVGLREKRKSLIGEYIQYETKLETVEGPAYYIELKTYAEKSSLPYEKVLEKYSGYLLNKEDASIHLRKSCCGSGLFLSLLLDELSPEWKESFFESNHTLYDLLKKHVGHEILQIEEVSISDETKTIVEMVKNSKEAKFKEFEAKKGYHLVLEGDMKSALIDPMNIVKSENKLLHKNFLKVKVNDKEYLFQQPVVAYTNENSRGISKLHVILDEKPVVKDGFLLLKDVGEFEGSFYQEDTVFHLKLDDVTKKF</sequence>
<dbReference type="EMBL" id="LJJC01000004">
    <property type="protein sequence ID" value="KQL55290.1"/>
    <property type="molecule type" value="Genomic_DNA"/>
</dbReference>
<dbReference type="PATRIC" id="fig|157838.3.peg.212"/>
<dbReference type="Proteomes" id="UP000051888">
    <property type="component" value="Unassembled WGS sequence"/>
</dbReference>
<dbReference type="STRING" id="157838.AN964_00975"/>
<organism evidence="1 2">
    <name type="scientific">Heyndrickxia shackletonii</name>
    <dbReference type="NCBI Taxonomy" id="157838"/>
    <lineage>
        <taxon>Bacteria</taxon>
        <taxon>Bacillati</taxon>
        <taxon>Bacillota</taxon>
        <taxon>Bacilli</taxon>
        <taxon>Bacillales</taxon>
        <taxon>Bacillaceae</taxon>
        <taxon>Heyndrickxia</taxon>
    </lineage>
</organism>
<reference evidence="1 2" key="1">
    <citation type="submission" date="2015-09" db="EMBL/GenBank/DDBJ databases">
        <title>Genome sequencing project for genomic taxonomy and phylogenomics of Bacillus-like bacteria.</title>
        <authorList>
            <person name="Liu B."/>
            <person name="Wang J."/>
            <person name="Zhu Y."/>
            <person name="Liu G."/>
            <person name="Chen Q."/>
            <person name="Chen Z."/>
            <person name="Lan J."/>
            <person name="Che J."/>
            <person name="Ge C."/>
            <person name="Shi H."/>
            <person name="Pan Z."/>
            <person name="Liu X."/>
        </authorList>
    </citation>
    <scope>NUCLEOTIDE SEQUENCE [LARGE SCALE GENOMIC DNA]</scope>
    <source>
        <strain evidence="1 2">LMG 18435</strain>
    </source>
</reference>
<evidence type="ECO:0008006" key="3">
    <source>
        <dbReference type="Google" id="ProtNLM"/>
    </source>
</evidence>
<name>A0A0Q3X0T0_9BACI</name>
<protein>
    <recommendedName>
        <fullName evidence="3">Peptide ABC transporter permease</fullName>
    </recommendedName>
</protein>